<protein>
    <submittedName>
        <fullName evidence="3">RAP protein</fullName>
    </submittedName>
</protein>
<dbReference type="GO" id="GO:0003723">
    <property type="term" value="F:RNA binding"/>
    <property type="evidence" value="ECO:0007669"/>
    <property type="project" value="TreeGrafter"/>
</dbReference>
<sequence length="1643" mass="183594">MGLLTVPVNEEIMGQATWQAVLQHALQRREVMDEVNAVTSLHRAAKLYREEDAGRTPLHLVHHHAGFLCLLELTEHFAVKCRPQQIANALWAFAVLLFRHERLLRLLCWYAAARLAMFLPQNVSNSAWALGTIGYQDDELLDMVPQHVAANIRDYSPQDLSNTCWAFARLQKPCDPLFRLILAESLVQLPRFQPQNMSNLIWACATVLFKDEAAMRAIASFAATRVADFGTQELSNLTWGLATLAILCEDWMEESGGEMTRRSRDCVPQDLSNTLWAYGTLKHKRNEHLRAINWEVMRQIEWFSPQGLSNVIWGLSAIEYRDIKALTCISEEIVRRPMDHLTPPDISTLLYSFAVLAWSHEDALLKLRRAVRLKMPQFASRDVANVSWALVTLSHRDDNIFRMLMDKAEAIIPEFTITGLCNIAWAFVRFGLDVPPGVAQGIAHETLTRGDEVFEEPGDAVLLSDAVCSEWGHHVPREIFNQCDAIGRQPYEEVLTFFQDMANIPSINCSSSEAELYQHKVTSFKTIQLGRRMTCEMLRKFDMLEEDPDICGPLRRLREDWLLQGIQSAYEADPMDATMKHKTTCTWKLSGSDRTLTDAQVVASGMPMDEPIRFVACVVEHSRSNDAEFQVVNKAADQLLRMPGGHNMEATLRFDVSEIPCLSCMGALRQFQKSFPRVRMRASFSIRKVIEVCQDCSHDIDRKLVVPPRQPTDLPKPTAEEVLENRGRGRPQLPTPQAPSAPQRRQLRRPPALSPAKVSELLDVKEQEAQVSDLHKACRGSDTRPPPPVPVQRPPATPQVGQAWAARPSSGSRMQRSSGVLCPQLRPQTPVRHSVVVDGVHPDADQEKGRPWSVRLAFEPGSFEVLHGAWGASNTLSDLAKWVASDPTRIVEVKGCVQEDEEESLALARSRSVLATVAGQLHVPTEQCRCSASVGQGFAGVELRAMTHVGLEGLFKEARSLVLADTCTAKHVVLAVAGAATSPASALRGLQRLYVEARKLGSESWDFAVEPSSEGMFELECATRFYLFEELLAIGSLEALTEFDGERSLPALGAARESANISNIAKVSEGVRRTRVSMFHDGLVKGGEALVMESERFLMFRQNFSAVALECVAFLEEIPAWLLAISKDANSFVLVGIFGPCAGSIHAEKTRRDCLEPGLDAARGHNRVVQLGDVWERERRRRFHYFIYADDNGEFAFKAGCSPAGCGDIGATPLEGETAPLFFQRLLLLQQPAVASPILGDETCRPETMISCSTLLDHKCIAFHWSVRENFRAFDEFVEVSMLAACVCSLNEVMESAYRGYTWSYRAFQRTGNGTRFAEHRGNYVRNMHPCFPRKVSGHYEDSQLVSWMRPQLSRCASDQLGPSAELQRGCNPRDHCLQPPPDVDYSTFLPCSPWAKGQDYCVEKPTSTSRSPKVDGRHFVDIIMKGMLGNGWPDLPHLDPAKPRDRLCILGRRNYKGLVRRYASRTALNNVVHFSLDQQCIDLCSALLLAAAVHAAQPSFIVAKSQQLQDIDENIICMTAFLRTWSMMDLLGSGWSSMYEMLQREVERRSPESEIGSRDPVALMAGVPTEVWQSLSVLGDPRWSDFPCQVDTFVKIILKGVQNSTLRAGHVHAAQTYIFSCAIESWLHPSMASVWAVVALIG</sequence>
<dbReference type="Pfam" id="PF26188">
    <property type="entry name" value="RESC6"/>
    <property type="match status" value="1"/>
</dbReference>
<comment type="caution">
    <text evidence="3">The sequence shown here is derived from an EMBL/GenBank/DDBJ whole genome shotgun (WGS) entry which is preliminary data.</text>
</comment>
<feature type="region of interest" description="Disordered" evidence="1">
    <location>
        <begin position="706"/>
        <end position="752"/>
    </location>
</feature>
<feature type="domain" description="RNA-editing substrate-binding complex 6 protein" evidence="2">
    <location>
        <begin position="83"/>
        <end position="252"/>
    </location>
</feature>
<dbReference type="PANTHER" id="PTHR21228:SF40">
    <property type="entry name" value="LD45607P"/>
    <property type="match status" value="1"/>
</dbReference>
<dbReference type="EMBL" id="CAJNDS010002845">
    <property type="protein sequence ID" value="CAE7617649.1"/>
    <property type="molecule type" value="Genomic_DNA"/>
</dbReference>
<feature type="region of interest" description="Disordered" evidence="1">
    <location>
        <begin position="769"/>
        <end position="817"/>
    </location>
</feature>
<dbReference type="PANTHER" id="PTHR21228">
    <property type="entry name" value="FAST LEU-RICH DOMAIN-CONTAINING"/>
    <property type="match status" value="1"/>
</dbReference>
<dbReference type="GO" id="GO:0035770">
    <property type="term" value="C:ribonucleoprotein granule"/>
    <property type="evidence" value="ECO:0007669"/>
    <property type="project" value="TreeGrafter"/>
</dbReference>
<dbReference type="Proteomes" id="UP000604046">
    <property type="component" value="Unassembled WGS sequence"/>
</dbReference>
<feature type="compositionally biased region" description="Pro residues" evidence="1">
    <location>
        <begin position="784"/>
        <end position="797"/>
    </location>
</feature>
<feature type="non-terminal residue" evidence="3">
    <location>
        <position position="1643"/>
    </location>
</feature>
<reference evidence="3" key="1">
    <citation type="submission" date="2021-02" db="EMBL/GenBank/DDBJ databases">
        <authorList>
            <person name="Dougan E. K."/>
            <person name="Rhodes N."/>
            <person name="Thang M."/>
            <person name="Chan C."/>
        </authorList>
    </citation>
    <scope>NUCLEOTIDE SEQUENCE</scope>
</reference>
<keyword evidence="4" id="KW-1185">Reference proteome</keyword>
<proteinExistence type="predicted"/>
<evidence type="ECO:0000256" key="1">
    <source>
        <dbReference type="SAM" id="MobiDB-lite"/>
    </source>
</evidence>
<evidence type="ECO:0000313" key="3">
    <source>
        <dbReference type="EMBL" id="CAE7617649.1"/>
    </source>
</evidence>
<feature type="compositionally biased region" description="Low complexity" evidence="1">
    <location>
        <begin position="740"/>
        <end position="752"/>
    </location>
</feature>
<evidence type="ECO:0000259" key="2">
    <source>
        <dbReference type="Pfam" id="PF26188"/>
    </source>
</evidence>
<dbReference type="GO" id="GO:0005759">
    <property type="term" value="C:mitochondrial matrix"/>
    <property type="evidence" value="ECO:0007669"/>
    <property type="project" value="TreeGrafter"/>
</dbReference>
<dbReference type="InterPro" id="IPR050870">
    <property type="entry name" value="FAST_kinase"/>
</dbReference>
<feature type="compositionally biased region" description="Basic and acidic residues" evidence="1">
    <location>
        <begin position="769"/>
        <end position="782"/>
    </location>
</feature>
<dbReference type="GO" id="GO:0000963">
    <property type="term" value="P:mitochondrial RNA processing"/>
    <property type="evidence" value="ECO:0007669"/>
    <property type="project" value="TreeGrafter"/>
</dbReference>
<dbReference type="GO" id="GO:0044528">
    <property type="term" value="P:regulation of mitochondrial mRNA stability"/>
    <property type="evidence" value="ECO:0007669"/>
    <property type="project" value="TreeGrafter"/>
</dbReference>
<organism evidence="3 4">
    <name type="scientific">Symbiodinium natans</name>
    <dbReference type="NCBI Taxonomy" id="878477"/>
    <lineage>
        <taxon>Eukaryota</taxon>
        <taxon>Sar</taxon>
        <taxon>Alveolata</taxon>
        <taxon>Dinophyceae</taxon>
        <taxon>Suessiales</taxon>
        <taxon>Symbiodiniaceae</taxon>
        <taxon>Symbiodinium</taxon>
    </lineage>
</organism>
<dbReference type="OrthoDB" id="406201at2759"/>
<dbReference type="InterPro" id="IPR058917">
    <property type="entry name" value="RESC6_dom"/>
</dbReference>
<evidence type="ECO:0000313" key="4">
    <source>
        <dbReference type="Proteomes" id="UP000604046"/>
    </source>
</evidence>
<accession>A0A812V523</accession>
<name>A0A812V523_9DINO</name>
<gene>
    <name evidence="3" type="primary">RAP</name>
    <name evidence="3" type="ORF">SNAT2548_LOCUS35120</name>
</gene>